<sequence>MDRLEQDLRAEWASGPRRSGALPGTPITLLRIPRFGAAWEKPVVEGVGADELARGLGRYPQTQLPGKPSNFAIAGKPGQTPTNTILTLTACQDLFHSPDRSVAFAHLVKLDRSG</sequence>
<dbReference type="eggNOG" id="COG3764">
    <property type="taxonomic scope" value="Bacteria"/>
</dbReference>
<evidence type="ECO:0000313" key="3">
    <source>
        <dbReference type="Proteomes" id="UP000007967"/>
    </source>
</evidence>
<keyword evidence="3" id="KW-1185">Reference proteome</keyword>
<dbReference type="HOGENOM" id="CLU_2117784_0_0_11"/>
<evidence type="ECO:0000313" key="2">
    <source>
        <dbReference type="EMBL" id="ADB35727.1"/>
    </source>
</evidence>
<reference evidence="2 3" key="2">
    <citation type="journal article" date="2010" name="Stand. Genomic Sci.">
        <title>Complete genome sequence of Kribbella flavida type strain (IFO 14399).</title>
        <authorList>
            <person name="Pukall R."/>
            <person name="Lapidus A."/>
            <person name="Glavina Del Rio T."/>
            <person name="Copeland A."/>
            <person name="Tice H."/>
            <person name="Cheng J.-F."/>
            <person name="Lucas S."/>
            <person name="Chen F."/>
            <person name="Nolan M."/>
            <person name="LaButti K."/>
            <person name="Pati A."/>
            <person name="Ivanova N."/>
            <person name="Mavrommatis K."/>
            <person name="Mikhailova N."/>
            <person name="Pitluck S."/>
            <person name="Bruce D."/>
            <person name="Goodwin L."/>
            <person name="Land M."/>
            <person name="Hauser L."/>
            <person name="Chang Y.-J."/>
            <person name="Jeffries C.D."/>
            <person name="Chen A."/>
            <person name="Palaniappan K."/>
            <person name="Chain P."/>
            <person name="Rohde M."/>
            <person name="Goeker M."/>
            <person name="Bristow J."/>
            <person name="Eisen J.A."/>
            <person name="Markowitz V."/>
            <person name="Hugenholtz P."/>
            <person name="Kyrpides N.C."/>
            <person name="Klenk H.-P."/>
            <person name="Brettin T."/>
        </authorList>
    </citation>
    <scope>NUCLEOTIDE SEQUENCE [LARGE SCALE GENOMIC DNA]</scope>
    <source>
        <strain evidence="3">DSM 17836 / JCM 10339 / NBRC 14399</strain>
    </source>
</reference>
<dbReference type="Proteomes" id="UP000007967">
    <property type="component" value="Chromosome"/>
</dbReference>
<organism evidence="2 3">
    <name type="scientific">Kribbella flavida (strain DSM 17836 / JCM 10339 / NBRC 14399)</name>
    <dbReference type="NCBI Taxonomy" id="479435"/>
    <lineage>
        <taxon>Bacteria</taxon>
        <taxon>Bacillati</taxon>
        <taxon>Actinomycetota</taxon>
        <taxon>Actinomycetes</taxon>
        <taxon>Propionibacteriales</taxon>
        <taxon>Kribbellaceae</taxon>
        <taxon>Kribbella</taxon>
    </lineage>
</organism>
<dbReference type="SUPFAM" id="SSF63817">
    <property type="entry name" value="Sortase"/>
    <property type="match status" value="1"/>
</dbReference>
<dbReference type="AlphaFoldDB" id="D2Q126"/>
<dbReference type="EMBL" id="CP001736">
    <property type="protein sequence ID" value="ADB35727.1"/>
    <property type="molecule type" value="Genomic_DNA"/>
</dbReference>
<protein>
    <submittedName>
        <fullName evidence="2">Uncharacterized protein</fullName>
    </submittedName>
</protein>
<dbReference type="Gene3D" id="2.40.260.10">
    <property type="entry name" value="Sortase"/>
    <property type="match status" value="1"/>
</dbReference>
<accession>D2Q126</accession>
<dbReference type="KEGG" id="kfl:Kfla_6735"/>
<dbReference type="RefSeq" id="WP_012924279.1">
    <property type="nucleotide sequence ID" value="NC_013729.1"/>
</dbReference>
<dbReference type="InterPro" id="IPR023365">
    <property type="entry name" value="Sortase_dom-sf"/>
</dbReference>
<proteinExistence type="predicted"/>
<dbReference type="STRING" id="479435.Kfla_6735"/>
<feature type="compositionally biased region" description="Basic and acidic residues" evidence="1">
    <location>
        <begin position="1"/>
        <end position="10"/>
    </location>
</feature>
<gene>
    <name evidence="2" type="ordered locus">Kfla_6735</name>
</gene>
<reference evidence="3" key="1">
    <citation type="submission" date="2009-09" db="EMBL/GenBank/DDBJ databases">
        <title>The complete genome of Kribbella flavida DSM 17836.</title>
        <authorList>
            <consortium name="US DOE Joint Genome Institute (JGI-PGF)"/>
            <person name="Lucas S."/>
            <person name="Copeland A."/>
            <person name="Lapidus A."/>
            <person name="Glavina del Rio T."/>
            <person name="Dalin E."/>
            <person name="Tice H."/>
            <person name="Bruce D."/>
            <person name="Goodwin L."/>
            <person name="Pitluck S."/>
            <person name="Kyrpides N."/>
            <person name="Mavromatis K."/>
            <person name="Ivanova N."/>
            <person name="Saunders E."/>
            <person name="Brettin T."/>
            <person name="Detter J.C."/>
            <person name="Han C."/>
            <person name="Larimer F."/>
            <person name="Land M."/>
            <person name="Hauser L."/>
            <person name="Markowitz V."/>
            <person name="Cheng J.-F."/>
            <person name="Hugenholtz P."/>
            <person name="Woyke T."/>
            <person name="Wu D."/>
            <person name="Pukall R."/>
            <person name="Klenk H.-P."/>
            <person name="Eisen J.A."/>
        </authorList>
    </citation>
    <scope>NUCLEOTIDE SEQUENCE [LARGE SCALE GENOMIC DNA]</scope>
    <source>
        <strain evidence="3">DSM 17836 / JCM 10339 / NBRC 14399</strain>
    </source>
</reference>
<feature type="region of interest" description="Disordered" evidence="1">
    <location>
        <begin position="1"/>
        <end position="25"/>
    </location>
</feature>
<name>D2Q126_KRIFD</name>
<evidence type="ECO:0000256" key="1">
    <source>
        <dbReference type="SAM" id="MobiDB-lite"/>
    </source>
</evidence>